<organism evidence="1 2">
    <name type="scientific">Paenibacillus campinasensis</name>
    <dbReference type="NCBI Taxonomy" id="66347"/>
    <lineage>
        <taxon>Bacteria</taxon>
        <taxon>Bacillati</taxon>
        <taxon>Bacillota</taxon>
        <taxon>Bacilli</taxon>
        <taxon>Bacillales</taxon>
        <taxon>Paenibacillaceae</taxon>
        <taxon>Paenibacillus</taxon>
    </lineage>
</organism>
<name>A0A268EEY3_9BACL</name>
<dbReference type="RefSeq" id="WP_095267909.1">
    <property type="nucleotide sequence ID" value="NZ_NPBY01000093.1"/>
</dbReference>
<comment type="caution">
    <text evidence="1">The sequence shown here is derived from an EMBL/GenBank/DDBJ whole genome shotgun (WGS) entry which is preliminary data.</text>
</comment>
<accession>A0A268EEY3</accession>
<evidence type="ECO:0000313" key="2">
    <source>
        <dbReference type="Proteomes" id="UP000215596"/>
    </source>
</evidence>
<reference evidence="1 2" key="1">
    <citation type="submission" date="2017-07" db="EMBL/GenBank/DDBJ databases">
        <title>Isolation and whole genome analysis of endospore-forming bacteria from heroin.</title>
        <authorList>
            <person name="Kalinowski J."/>
            <person name="Ahrens B."/>
            <person name="Al-Dilaimi A."/>
            <person name="Winkler A."/>
            <person name="Wibberg D."/>
            <person name="Schleenbecker U."/>
            <person name="Ruckert C."/>
            <person name="Wolfel R."/>
            <person name="Grass G."/>
        </authorList>
    </citation>
    <scope>NUCLEOTIDE SEQUENCE [LARGE SCALE GENOMIC DNA]</scope>
    <source>
        <strain evidence="1 2">7537-G1</strain>
    </source>
</reference>
<proteinExistence type="predicted"/>
<dbReference type="Proteomes" id="UP000215596">
    <property type="component" value="Unassembled WGS sequence"/>
</dbReference>
<gene>
    <name evidence="1" type="ORF">CHH67_24035</name>
</gene>
<dbReference type="OrthoDB" id="2505901at2"/>
<dbReference type="AlphaFoldDB" id="A0A268EEY3"/>
<sequence>MDRILISVFEKEDSAPELYQSMRDISYLAGVLSDLGTHQWLTPGELFKFLRIIQLLNEEALGLAEPIENADTLYYRYRNKYTDPKPPSKKQIEQIVNILVKYNWLSKQSRLIKMRDVGKRMMDFMVRLANDSLAYYMQDEIGRSLFQARRDAEVSEAYDDHGISGGNKIASMIRNVENAIQLLKERELEMLADRNALPQLELIHGLMEELQRKLEERYQQFQTLEDSLVLTSLMQKGTTVLAEGTSLSLGMTNKYLKFATMRETVLSSYIQPEKVREFITRMYNPPVDSDIPNPYQMLSFMEQDQYEGEALDGLWVPVKFAAPVSAADITDSIHYLEQYEPKVKPIEEEEEIIDYKLDHISIDELQDVIGDSAWLMTKSMIRTEEVEDYLEQAGEASLEQIMVEASGPDWSDAISSLMAISALIGNDKVWMNKAVLEAQEWPEKAWEWIDPNDRNWKINKRKPGDASDES</sequence>
<protein>
    <submittedName>
        <fullName evidence="1">Uncharacterized protein</fullName>
    </submittedName>
</protein>
<evidence type="ECO:0000313" key="1">
    <source>
        <dbReference type="EMBL" id="PAD71698.1"/>
    </source>
</evidence>
<dbReference type="EMBL" id="NPBY01000093">
    <property type="protein sequence ID" value="PAD71698.1"/>
    <property type="molecule type" value="Genomic_DNA"/>
</dbReference>